<feature type="region of interest" description="Disordered" evidence="1">
    <location>
        <begin position="50"/>
        <end position="70"/>
    </location>
</feature>
<organism evidence="2 3">
    <name type="scientific">Methylobacterium oryzae CBMB20</name>
    <dbReference type="NCBI Taxonomy" id="693986"/>
    <lineage>
        <taxon>Bacteria</taxon>
        <taxon>Pseudomonadati</taxon>
        <taxon>Pseudomonadota</taxon>
        <taxon>Alphaproteobacteria</taxon>
        <taxon>Hyphomicrobiales</taxon>
        <taxon>Methylobacteriaceae</taxon>
        <taxon>Methylobacterium</taxon>
    </lineage>
</organism>
<accession>A0A089NZD5</accession>
<feature type="compositionally biased region" description="Gly residues" evidence="1">
    <location>
        <begin position="61"/>
        <end position="70"/>
    </location>
</feature>
<evidence type="ECO:0000313" key="2">
    <source>
        <dbReference type="EMBL" id="AIQ93341.1"/>
    </source>
</evidence>
<dbReference type="eggNOG" id="ENOG50310GS">
    <property type="taxonomic scope" value="Bacteria"/>
</dbReference>
<protein>
    <submittedName>
        <fullName evidence="2">Protein of unassigned function</fullName>
    </submittedName>
</protein>
<sequence length="70" mass="7158">MGSSDPETRGRQLARLRAAYEGRPGRPDRAGSGARHSRALLGRILVVLGGLPDGTGLPAIGPGGKGRARS</sequence>
<evidence type="ECO:0000313" key="3">
    <source>
        <dbReference type="Proteomes" id="UP000029492"/>
    </source>
</evidence>
<name>A0A089NZD5_9HYPH</name>
<dbReference type="KEGG" id="mor:MOC_5586"/>
<dbReference type="Proteomes" id="UP000029492">
    <property type="component" value="Chromosome"/>
</dbReference>
<dbReference type="EMBL" id="CP003811">
    <property type="protein sequence ID" value="AIQ93341.1"/>
    <property type="molecule type" value="Genomic_DNA"/>
</dbReference>
<dbReference type="STRING" id="693986.MOC_5586"/>
<keyword evidence="3" id="KW-1185">Reference proteome</keyword>
<dbReference type="RefSeq" id="WP_043760059.1">
    <property type="nucleotide sequence ID" value="NZ_CP003811.1"/>
</dbReference>
<proteinExistence type="predicted"/>
<feature type="compositionally biased region" description="Basic and acidic residues" evidence="1">
    <location>
        <begin position="18"/>
        <end position="29"/>
    </location>
</feature>
<evidence type="ECO:0000256" key="1">
    <source>
        <dbReference type="SAM" id="MobiDB-lite"/>
    </source>
</evidence>
<gene>
    <name evidence="2" type="ORF">MOC_5586</name>
</gene>
<dbReference type="AlphaFoldDB" id="A0A089NZD5"/>
<reference evidence="2 3" key="1">
    <citation type="journal article" date="2014" name="PLoS ONE">
        <title>Genome Information of Methylobacterium oryzae, a Plant-Probiotic Methylotroph in the Phyllosphere.</title>
        <authorList>
            <person name="Kwak M.J."/>
            <person name="Jeong H."/>
            <person name="Madhaiyan M."/>
            <person name="Lee Y."/>
            <person name="Sa T.M."/>
            <person name="Oh T.K."/>
            <person name="Kim J.F."/>
        </authorList>
    </citation>
    <scope>NUCLEOTIDE SEQUENCE [LARGE SCALE GENOMIC DNA]</scope>
    <source>
        <strain evidence="2 3">CBMB20</strain>
    </source>
</reference>
<feature type="region of interest" description="Disordered" evidence="1">
    <location>
        <begin position="17"/>
        <end position="36"/>
    </location>
</feature>
<dbReference type="HOGENOM" id="CLU_2753267_0_0_5"/>